<keyword evidence="3" id="KW-1185">Reference proteome</keyword>
<accession>A0A1W1WC91</accession>
<dbReference type="Proteomes" id="UP000192660">
    <property type="component" value="Unassembled WGS sequence"/>
</dbReference>
<sequence length="284" mass="32994">MTVYPKANGISLTPLLAREIIRAWFRFFPKRAIAWLSSPQDVFDREYLGQIPYISPSNRESWDVVISLSREVLTEFSEHHAVPVRFLLTSSPKDFNADAVINITIHYSFHFEDVADLETPGYDSHPKNQSVGYLLGWGPRDLLAEYLRVLHSAEHNMARIQQDLEILLAERQPLLSHLEDQKHTITLLTEQNQTLQQVQKQQDVQITGLQQENSILTGRLEECQQEKDRALEENRQYSDQVKSLYMQIDHLQNDLRAIHNSPSWRLLSKIWRIMAAVKGNRRSV</sequence>
<dbReference type="OrthoDB" id="9949040at2"/>
<protein>
    <submittedName>
        <fullName evidence="2">Uncharacterized protein</fullName>
    </submittedName>
</protein>
<dbReference type="EMBL" id="FWWY01000001">
    <property type="protein sequence ID" value="SMC03897.1"/>
    <property type="molecule type" value="Genomic_DNA"/>
</dbReference>
<dbReference type="AlphaFoldDB" id="A0A1W1WC91"/>
<organism evidence="2 3">
    <name type="scientific">Sulfobacillus thermosulfidooxidans (strain DSM 9293 / VKM B-1269 / AT-1)</name>
    <dbReference type="NCBI Taxonomy" id="929705"/>
    <lineage>
        <taxon>Bacteria</taxon>
        <taxon>Bacillati</taxon>
        <taxon>Bacillota</taxon>
        <taxon>Clostridia</taxon>
        <taxon>Eubacteriales</taxon>
        <taxon>Clostridiales Family XVII. Incertae Sedis</taxon>
        <taxon>Sulfobacillus</taxon>
    </lineage>
</organism>
<feature type="coiled-coil region" evidence="1">
    <location>
        <begin position="206"/>
        <end position="254"/>
    </location>
</feature>
<keyword evidence="1" id="KW-0175">Coiled coil</keyword>
<name>A0A1W1WC91_SULTA</name>
<feature type="coiled-coil region" evidence="1">
    <location>
        <begin position="143"/>
        <end position="170"/>
    </location>
</feature>
<dbReference type="RefSeq" id="WP_139793481.1">
    <property type="nucleotide sequence ID" value="NZ_FWWY01000001.1"/>
</dbReference>
<evidence type="ECO:0000256" key="1">
    <source>
        <dbReference type="SAM" id="Coils"/>
    </source>
</evidence>
<evidence type="ECO:0000313" key="2">
    <source>
        <dbReference type="EMBL" id="SMC03897.1"/>
    </source>
</evidence>
<evidence type="ECO:0000313" key="3">
    <source>
        <dbReference type="Proteomes" id="UP000192660"/>
    </source>
</evidence>
<gene>
    <name evidence="2" type="ORF">SAMN00768000_1340</name>
</gene>
<proteinExistence type="predicted"/>
<reference evidence="3" key="1">
    <citation type="submission" date="2017-04" db="EMBL/GenBank/DDBJ databases">
        <authorList>
            <person name="Varghese N."/>
            <person name="Submissions S."/>
        </authorList>
    </citation>
    <scope>NUCLEOTIDE SEQUENCE [LARGE SCALE GENOMIC DNA]</scope>
    <source>
        <strain evidence="3">DSM 9293</strain>
    </source>
</reference>